<reference evidence="4" key="2">
    <citation type="submission" date="2015-01" db="EMBL/GenBank/DDBJ databases">
        <title>Evolutionary Origins and Diversification of the Mycorrhizal Mutualists.</title>
        <authorList>
            <consortium name="DOE Joint Genome Institute"/>
            <consortium name="Mycorrhizal Genomics Consortium"/>
            <person name="Kohler A."/>
            <person name="Kuo A."/>
            <person name="Nagy L.G."/>
            <person name="Floudas D."/>
            <person name="Copeland A."/>
            <person name="Barry K.W."/>
            <person name="Cichocki N."/>
            <person name="Veneault-Fourrey C."/>
            <person name="LaButti K."/>
            <person name="Lindquist E.A."/>
            <person name="Lipzen A."/>
            <person name="Lundell T."/>
            <person name="Morin E."/>
            <person name="Murat C."/>
            <person name="Riley R."/>
            <person name="Ohm R."/>
            <person name="Sun H."/>
            <person name="Tunlid A."/>
            <person name="Henrissat B."/>
            <person name="Grigoriev I.V."/>
            <person name="Hibbett D.S."/>
            <person name="Martin F."/>
        </authorList>
    </citation>
    <scope>NUCLEOTIDE SEQUENCE [LARGE SCALE GENOMIC DNA]</scope>
    <source>
        <strain evidence="4">UH-Slu-Lm8-n1</strain>
    </source>
</reference>
<accession>A0A0D0AKS4</accession>
<protein>
    <recommendedName>
        <fullName evidence="2">Restriction of telomere capping protein 4 C-terminal domain-containing protein</fullName>
    </recommendedName>
</protein>
<dbReference type="OrthoDB" id="3269466at2759"/>
<dbReference type="Pfam" id="PF14474">
    <property type="entry name" value="RTC4"/>
    <property type="match status" value="1"/>
</dbReference>
<proteinExistence type="predicted"/>
<organism evidence="3 4">
    <name type="scientific">Suillus luteus UH-Slu-Lm8-n1</name>
    <dbReference type="NCBI Taxonomy" id="930992"/>
    <lineage>
        <taxon>Eukaryota</taxon>
        <taxon>Fungi</taxon>
        <taxon>Dikarya</taxon>
        <taxon>Basidiomycota</taxon>
        <taxon>Agaricomycotina</taxon>
        <taxon>Agaricomycetes</taxon>
        <taxon>Agaricomycetidae</taxon>
        <taxon>Boletales</taxon>
        <taxon>Suillineae</taxon>
        <taxon>Suillaceae</taxon>
        <taxon>Suillus</taxon>
    </lineage>
</organism>
<keyword evidence="4" id="KW-1185">Reference proteome</keyword>
<feature type="compositionally biased region" description="Polar residues" evidence="1">
    <location>
        <begin position="96"/>
        <end position="105"/>
    </location>
</feature>
<dbReference type="InterPro" id="IPR028094">
    <property type="entry name" value="RTC4_C"/>
</dbReference>
<gene>
    <name evidence="3" type="ORF">CY34DRAFT_812602</name>
</gene>
<dbReference type="InParanoid" id="A0A0D0AKS4"/>
<evidence type="ECO:0000313" key="4">
    <source>
        <dbReference type="Proteomes" id="UP000054485"/>
    </source>
</evidence>
<dbReference type="HOGENOM" id="CLU_2238394_0_0_1"/>
<reference evidence="3 4" key="1">
    <citation type="submission" date="2014-04" db="EMBL/GenBank/DDBJ databases">
        <authorList>
            <consortium name="DOE Joint Genome Institute"/>
            <person name="Kuo A."/>
            <person name="Ruytinx J."/>
            <person name="Rineau F."/>
            <person name="Colpaert J."/>
            <person name="Kohler A."/>
            <person name="Nagy L.G."/>
            <person name="Floudas D."/>
            <person name="Copeland A."/>
            <person name="Barry K.W."/>
            <person name="Cichocki N."/>
            <person name="Veneault-Fourrey C."/>
            <person name="LaButti K."/>
            <person name="Lindquist E.A."/>
            <person name="Lipzen A."/>
            <person name="Lundell T."/>
            <person name="Morin E."/>
            <person name="Murat C."/>
            <person name="Sun H."/>
            <person name="Tunlid A."/>
            <person name="Henrissat B."/>
            <person name="Grigoriev I.V."/>
            <person name="Hibbett D.S."/>
            <person name="Martin F."/>
            <person name="Nordberg H.P."/>
            <person name="Cantor M.N."/>
            <person name="Hua S.X."/>
        </authorList>
    </citation>
    <scope>NUCLEOTIDE SEQUENCE [LARGE SCALE GENOMIC DNA]</scope>
    <source>
        <strain evidence="3 4">UH-Slu-Lm8-n1</strain>
    </source>
</reference>
<name>A0A0D0AKS4_9AGAM</name>
<dbReference type="Proteomes" id="UP000054485">
    <property type="component" value="Unassembled WGS sequence"/>
</dbReference>
<evidence type="ECO:0000256" key="1">
    <source>
        <dbReference type="SAM" id="MobiDB-lite"/>
    </source>
</evidence>
<feature type="domain" description="Restriction of telomere capping protein 4 C-terminal" evidence="2">
    <location>
        <begin position="3"/>
        <end position="46"/>
    </location>
</feature>
<dbReference type="AlphaFoldDB" id="A0A0D0AKS4"/>
<sequence>MTLDRFNEFVLIPHIACRLIAEDRKCNIEEAFKVMVASGDAGDLLQPIVDSGKDERFDNLLMNIMRKDVKVVQVRKSKAPPRTNGCNAQAHRRQSTRLAHQASQR</sequence>
<evidence type="ECO:0000313" key="3">
    <source>
        <dbReference type="EMBL" id="KIK34877.1"/>
    </source>
</evidence>
<dbReference type="EMBL" id="KN835692">
    <property type="protein sequence ID" value="KIK34877.1"/>
    <property type="molecule type" value="Genomic_DNA"/>
</dbReference>
<evidence type="ECO:0000259" key="2">
    <source>
        <dbReference type="Pfam" id="PF14474"/>
    </source>
</evidence>
<feature type="region of interest" description="Disordered" evidence="1">
    <location>
        <begin position="76"/>
        <end position="105"/>
    </location>
</feature>